<dbReference type="Ensembl" id="ENSAMXT00005062271.1">
    <property type="protein sequence ID" value="ENSAMXP00005057644.1"/>
    <property type="gene ID" value="ENSAMXG00005025435.1"/>
</dbReference>
<dbReference type="PANTHER" id="PTHR23408:SF3">
    <property type="entry name" value="METHYLMALONIC ACIDURIA TYPE A PROTEIN, MITOCHONDRIAL"/>
    <property type="match status" value="1"/>
</dbReference>
<sequence>MYSTSLHMPSNSGMCHYLKNILHCRLILKSSELSAAKCSSFQTSRADLWVGPTCTLLHRRNITVETALSHHGSELTDREKRLLDRLYNGLVGGQRASLAESITLVETQHPRKKELAQVLLQRVLAFRQQLERQNGGKPVAFRVGEYTQYLKVQSLTGNGTKSSVQKIARALLRTIN</sequence>
<dbReference type="GO" id="GO:0005737">
    <property type="term" value="C:cytoplasm"/>
    <property type="evidence" value="ECO:0007669"/>
    <property type="project" value="TreeGrafter"/>
</dbReference>
<dbReference type="GO" id="GO:0003924">
    <property type="term" value="F:GTPase activity"/>
    <property type="evidence" value="ECO:0007669"/>
    <property type="project" value="InterPro"/>
</dbReference>
<evidence type="ECO:0000313" key="1">
    <source>
        <dbReference type="Ensembl" id="ENSAMXP00005057644.1"/>
    </source>
</evidence>
<accession>A0A8B9LZD7</accession>
<dbReference type="AlphaFoldDB" id="A0A8B9LZD7"/>
<dbReference type="InterPro" id="IPR005129">
    <property type="entry name" value="GTPase_ArgK"/>
</dbReference>
<reference evidence="1" key="1">
    <citation type="submission" date="2025-08" db="UniProtKB">
        <authorList>
            <consortium name="Ensembl"/>
        </authorList>
    </citation>
    <scope>IDENTIFICATION</scope>
</reference>
<protein>
    <submittedName>
        <fullName evidence="1">Uncharacterized protein</fullName>
    </submittedName>
</protein>
<name>A0A8B9LZD7_ASTMX</name>
<organism evidence="1 2">
    <name type="scientific">Astyanax mexicanus</name>
    <name type="common">Blind cave fish</name>
    <name type="synonym">Astyanax fasciatus mexicanus</name>
    <dbReference type="NCBI Taxonomy" id="7994"/>
    <lineage>
        <taxon>Eukaryota</taxon>
        <taxon>Metazoa</taxon>
        <taxon>Chordata</taxon>
        <taxon>Craniata</taxon>
        <taxon>Vertebrata</taxon>
        <taxon>Euteleostomi</taxon>
        <taxon>Actinopterygii</taxon>
        <taxon>Neopterygii</taxon>
        <taxon>Teleostei</taxon>
        <taxon>Ostariophysi</taxon>
        <taxon>Characiformes</taxon>
        <taxon>Characoidei</taxon>
        <taxon>Acestrorhamphidae</taxon>
        <taxon>Acestrorhamphinae</taxon>
        <taxon>Astyanax</taxon>
    </lineage>
</organism>
<dbReference type="PANTHER" id="PTHR23408">
    <property type="entry name" value="METHYLMALONYL-COA MUTASE"/>
    <property type="match status" value="1"/>
</dbReference>
<dbReference type="GO" id="GO:0005525">
    <property type="term" value="F:GTP binding"/>
    <property type="evidence" value="ECO:0007669"/>
    <property type="project" value="InterPro"/>
</dbReference>
<proteinExistence type="predicted"/>
<evidence type="ECO:0000313" key="2">
    <source>
        <dbReference type="Proteomes" id="UP000694621"/>
    </source>
</evidence>
<dbReference type="Gene3D" id="1.20.5.170">
    <property type="match status" value="1"/>
</dbReference>
<dbReference type="Proteomes" id="UP000694621">
    <property type="component" value="Unplaced"/>
</dbReference>